<dbReference type="Gene3D" id="3.40.50.720">
    <property type="entry name" value="NAD(P)-binding Rossmann-like Domain"/>
    <property type="match status" value="1"/>
</dbReference>
<feature type="region of interest" description="Disordered" evidence="3">
    <location>
        <begin position="382"/>
        <end position="406"/>
    </location>
</feature>
<evidence type="ECO:0008006" key="7">
    <source>
        <dbReference type="Google" id="ProtNLM"/>
    </source>
</evidence>
<evidence type="ECO:0000256" key="1">
    <source>
        <dbReference type="ARBA" id="ARBA00006484"/>
    </source>
</evidence>
<reference evidence="5" key="1">
    <citation type="submission" date="2014-09" db="EMBL/GenBank/DDBJ databases">
        <title>Genome sequence of the luminous mushroom Mycena chlorophos for searching fungal bioluminescence genes.</title>
        <authorList>
            <person name="Tanaka Y."/>
            <person name="Kasuga D."/>
            <person name="Oba Y."/>
            <person name="Hase S."/>
            <person name="Sato K."/>
            <person name="Oba Y."/>
            <person name="Sakakibara Y."/>
        </authorList>
    </citation>
    <scope>NUCLEOTIDE SEQUENCE</scope>
</reference>
<feature type="transmembrane region" description="Helical" evidence="4">
    <location>
        <begin position="46"/>
        <end position="65"/>
    </location>
</feature>
<dbReference type="PANTHER" id="PTHR24320">
    <property type="entry name" value="RETINOL DEHYDROGENASE"/>
    <property type="match status" value="1"/>
</dbReference>
<sequence>MVLKIAAAASAYFPKEYTVHVVTAIVAIIIARVISQGRKTTRERDLHARVILLTGGFTPFGLTLLESLAKRGAHVIALTPYDVESEGVSTYINLLRSETSNEQIFAETCDLSSPPSIHAFGARFAKNQEQRIDAVVFTHEYRHLGIMGRPNSKEIEAQREQGALATFLLTTLLLPVLLTAPAERDIRLINVVNRFYPAAIPSFGDTKSFAFSEPTATKRGSFLAEGVRALRTVVFTRHLQRILDALPNAAPLPKPTEQNAAPVPVVRPGSSQRSNIVAVSVSPGLSRAETIAPLLGASTGGTVFGLITYALLYPFLFVFAKSAGASIETVLHALFLPTPFKILSAEEHPKDSGEDREVLKPGALYAECAVVRVPMRVEEETAAEAAASAPEKAPEGSGKEELKMPDDREFGGEVLGRRVWEAYEKGLREWNEANPSPPPNRAFLNQIGSRNDTCRTRETPCGWSQMRSEILSVPSLGQRKHSDCTSSSAPIFLDLLRHFPAYFAGAGRRFSSNISDPCVALAYDANRCDAYSR</sequence>
<evidence type="ECO:0000256" key="3">
    <source>
        <dbReference type="SAM" id="MobiDB-lite"/>
    </source>
</evidence>
<keyword evidence="4" id="KW-0812">Transmembrane</keyword>
<evidence type="ECO:0000256" key="2">
    <source>
        <dbReference type="ARBA" id="ARBA00023002"/>
    </source>
</evidence>
<protein>
    <recommendedName>
        <fullName evidence="7">Ketoreductase (KR) domain-containing protein</fullName>
    </recommendedName>
</protein>
<comment type="similarity">
    <text evidence="1">Belongs to the short-chain dehydrogenases/reductases (SDR) family.</text>
</comment>
<gene>
    <name evidence="5" type="ORF">MCHLO_07237</name>
</gene>
<accession>A0ABQ0LFT5</accession>
<organism evidence="5 6">
    <name type="scientific">Mycena chlorophos</name>
    <name type="common">Agaric fungus</name>
    <name type="synonym">Agaricus chlorophos</name>
    <dbReference type="NCBI Taxonomy" id="658473"/>
    <lineage>
        <taxon>Eukaryota</taxon>
        <taxon>Fungi</taxon>
        <taxon>Dikarya</taxon>
        <taxon>Basidiomycota</taxon>
        <taxon>Agaricomycotina</taxon>
        <taxon>Agaricomycetes</taxon>
        <taxon>Agaricomycetidae</taxon>
        <taxon>Agaricales</taxon>
        <taxon>Marasmiineae</taxon>
        <taxon>Mycenaceae</taxon>
        <taxon>Mycena</taxon>
    </lineage>
</organism>
<feature type="compositionally biased region" description="Basic and acidic residues" evidence="3">
    <location>
        <begin position="392"/>
        <end position="406"/>
    </location>
</feature>
<keyword evidence="2" id="KW-0560">Oxidoreductase</keyword>
<proteinExistence type="inferred from homology"/>
<keyword evidence="4" id="KW-1133">Transmembrane helix</keyword>
<evidence type="ECO:0000313" key="5">
    <source>
        <dbReference type="EMBL" id="GAT49953.1"/>
    </source>
</evidence>
<dbReference type="InterPro" id="IPR036291">
    <property type="entry name" value="NAD(P)-bd_dom_sf"/>
</dbReference>
<dbReference type="EMBL" id="DF846055">
    <property type="protein sequence ID" value="GAT49953.1"/>
    <property type="molecule type" value="Genomic_DNA"/>
</dbReference>
<evidence type="ECO:0000313" key="6">
    <source>
        <dbReference type="Proteomes" id="UP000815677"/>
    </source>
</evidence>
<name>A0ABQ0LFT5_MYCCL</name>
<evidence type="ECO:0000256" key="4">
    <source>
        <dbReference type="SAM" id="Phobius"/>
    </source>
</evidence>
<feature type="transmembrane region" description="Helical" evidence="4">
    <location>
        <begin position="17"/>
        <end position="34"/>
    </location>
</feature>
<keyword evidence="4" id="KW-0472">Membrane</keyword>
<dbReference type="PANTHER" id="PTHR24320:SF152">
    <property type="entry name" value="SHORT-CHAIN DEHYDROGENASE_REDUCTASE FAMILY PROTEIN"/>
    <property type="match status" value="1"/>
</dbReference>
<dbReference type="SUPFAM" id="SSF51735">
    <property type="entry name" value="NAD(P)-binding Rossmann-fold domains"/>
    <property type="match status" value="1"/>
</dbReference>
<keyword evidence="6" id="KW-1185">Reference proteome</keyword>
<dbReference type="Proteomes" id="UP000815677">
    <property type="component" value="Unassembled WGS sequence"/>
</dbReference>